<sequence length="127" mass="14370">MLMVVVDRLVDLDVDIGWEDEIIQEGSKGIIFNMELEDVEKTADYVGKDGSAGKLDKLMVITCQHLESCYHEGRLSKVFDTLLQPFRITVLNAHKSQFAQFVMFYACSLDPESCAVRFANLLSDIFV</sequence>
<dbReference type="Proteomes" id="UP001141806">
    <property type="component" value="Unassembled WGS sequence"/>
</dbReference>
<reference evidence="2" key="1">
    <citation type="journal article" date="2023" name="Plant J.">
        <title>The genome of the king protea, Protea cynaroides.</title>
        <authorList>
            <person name="Chang J."/>
            <person name="Duong T.A."/>
            <person name="Schoeman C."/>
            <person name="Ma X."/>
            <person name="Roodt D."/>
            <person name="Barker N."/>
            <person name="Li Z."/>
            <person name="Van de Peer Y."/>
            <person name="Mizrachi E."/>
        </authorList>
    </citation>
    <scope>NUCLEOTIDE SEQUENCE</scope>
    <source>
        <tissue evidence="2">Young leaves</tissue>
    </source>
</reference>
<dbReference type="PANTHER" id="PTHR12790:SF0">
    <property type="entry name" value="RNA POLYMERASE I-SPECIFIC TRANSCRIPTION INITIATION FACTOR RRN3-RELATED"/>
    <property type="match status" value="1"/>
</dbReference>
<gene>
    <name evidence="2" type="ORF">NE237_013308</name>
</gene>
<evidence type="ECO:0000313" key="2">
    <source>
        <dbReference type="EMBL" id="KAJ4956525.1"/>
    </source>
</evidence>
<dbReference type="EMBL" id="JAMYWD010000011">
    <property type="protein sequence ID" value="KAJ4956525.1"/>
    <property type="molecule type" value="Genomic_DNA"/>
</dbReference>
<dbReference type="OrthoDB" id="26970at2759"/>
<dbReference type="GO" id="GO:0001181">
    <property type="term" value="F:RNA polymerase I general transcription initiation factor activity"/>
    <property type="evidence" value="ECO:0007669"/>
    <property type="project" value="InterPro"/>
</dbReference>
<dbReference type="GO" id="GO:0001042">
    <property type="term" value="F:RNA polymerase I core binding"/>
    <property type="evidence" value="ECO:0007669"/>
    <property type="project" value="TreeGrafter"/>
</dbReference>
<protein>
    <submittedName>
        <fullName evidence="2">Uncharacterized protein</fullName>
    </submittedName>
</protein>
<dbReference type="AlphaFoldDB" id="A0A9Q0JZP1"/>
<comment type="similarity">
    <text evidence="1">Belongs to the RRN3 family.</text>
</comment>
<name>A0A9Q0JZP1_9MAGN</name>
<organism evidence="2 3">
    <name type="scientific">Protea cynaroides</name>
    <dbReference type="NCBI Taxonomy" id="273540"/>
    <lineage>
        <taxon>Eukaryota</taxon>
        <taxon>Viridiplantae</taxon>
        <taxon>Streptophyta</taxon>
        <taxon>Embryophyta</taxon>
        <taxon>Tracheophyta</taxon>
        <taxon>Spermatophyta</taxon>
        <taxon>Magnoliopsida</taxon>
        <taxon>Proteales</taxon>
        <taxon>Proteaceae</taxon>
        <taxon>Protea</taxon>
    </lineage>
</organism>
<dbReference type="GO" id="GO:0005634">
    <property type="term" value="C:nucleus"/>
    <property type="evidence" value="ECO:0007669"/>
    <property type="project" value="TreeGrafter"/>
</dbReference>
<evidence type="ECO:0000313" key="3">
    <source>
        <dbReference type="Proteomes" id="UP001141806"/>
    </source>
</evidence>
<proteinExistence type="inferred from homology"/>
<keyword evidence="3" id="KW-1185">Reference proteome</keyword>
<accession>A0A9Q0JZP1</accession>
<dbReference type="InterPro" id="IPR007991">
    <property type="entry name" value="RNA_pol_I_trans_ini_fac_RRN3"/>
</dbReference>
<dbReference type="PANTHER" id="PTHR12790">
    <property type="entry name" value="TRANSCRIPTION INITIATION FACTOR IA RRN3"/>
    <property type="match status" value="1"/>
</dbReference>
<dbReference type="Pfam" id="PF05327">
    <property type="entry name" value="RRN3"/>
    <property type="match status" value="1"/>
</dbReference>
<dbReference type="GO" id="GO:0006361">
    <property type="term" value="P:transcription initiation at RNA polymerase I promoter"/>
    <property type="evidence" value="ECO:0007669"/>
    <property type="project" value="InterPro"/>
</dbReference>
<evidence type="ECO:0000256" key="1">
    <source>
        <dbReference type="ARBA" id="ARBA00010098"/>
    </source>
</evidence>
<comment type="caution">
    <text evidence="2">The sequence shown here is derived from an EMBL/GenBank/DDBJ whole genome shotgun (WGS) entry which is preliminary data.</text>
</comment>